<keyword evidence="2" id="KW-0418">Kinase</keyword>
<feature type="compositionally biased region" description="Basic and acidic residues" evidence="1">
    <location>
        <begin position="284"/>
        <end position="302"/>
    </location>
</feature>
<evidence type="ECO:0000313" key="3">
    <source>
        <dbReference type="Proteomes" id="UP001153555"/>
    </source>
</evidence>
<feature type="region of interest" description="Disordered" evidence="1">
    <location>
        <begin position="54"/>
        <end position="80"/>
    </location>
</feature>
<reference evidence="2" key="1">
    <citation type="submission" date="2019-12" db="EMBL/GenBank/DDBJ databases">
        <authorList>
            <person name="Scholes J."/>
        </authorList>
    </citation>
    <scope>NUCLEOTIDE SEQUENCE</scope>
</reference>
<evidence type="ECO:0000313" key="2">
    <source>
        <dbReference type="EMBL" id="CAA0824658.1"/>
    </source>
</evidence>
<sequence length="302" mass="32835">MEALGFLRFWKNAGVGAGADVGLGADDVHNPAFSSDGEETDDNDSFFDLVIKSPDRAASETRGGDSKDYPSSKPQSPVSILRSGPKFKVFMLGFRKSPSREKASKPNAANLLLRSSKLDRFAAKNGAEGTPAAGCPVIARDNSLRTKMLKDGCEYGASPDVLAAGEKSAPKYMKLMKPFYVRVSRNARSSDSSMPSSSPAANLSSRKFCEVRRVGSFKIMSRSLVKSRSASATDGPALPPMRRRDDSLLEQSDGIQGAILHCKNSFNNPSYREISQLPRAASDNSHEKLRRNTFEQQKRCSI</sequence>
<dbReference type="GO" id="GO:0016301">
    <property type="term" value="F:kinase activity"/>
    <property type="evidence" value="ECO:0007669"/>
    <property type="project" value="UniProtKB-KW"/>
</dbReference>
<dbReference type="OrthoDB" id="689803at2759"/>
<proteinExistence type="predicted"/>
<comment type="caution">
    <text evidence="2">The sequence shown here is derived from an EMBL/GenBank/DDBJ whole genome shotgun (WGS) entry which is preliminary data.</text>
</comment>
<gene>
    <name evidence="2" type="ORF">SHERM_21563</name>
</gene>
<keyword evidence="3" id="KW-1185">Reference proteome</keyword>
<keyword evidence="2" id="KW-0808">Transferase</keyword>
<dbReference type="PANTHER" id="PTHR33929">
    <property type="entry name" value="MEMBRANE-ASSOCIATED KINASE REGULATOR 2-RELATED"/>
    <property type="match status" value="1"/>
</dbReference>
<dbReference type="AlphaFoldDB" id="A0A9N7N1Z6"/>
<accession>A0A9N7N1Z6</accession>
<dbReference type="EMBL" id="CACSLK010024787">
    <property type="protein sequence ID" value="CAA0824658.1"/>
    <property type="molecule type" value="Genomic_DNA"/>
</dbReference>
<dbReference type="PANTHER" id="PTHR33929:SF10">
    <property type="entry name" value="MEMBRANE-ASSOCIATED KINASE REGULATOR 2-RELATED"/>
    <property type="match status" value="1"/>
</dbReference>
<dbReference type="GO" id="GO:0005886">
    <property type="term" value="C:plasma membrane"/>
    <property type="evidence" value="ECO:0007669"/>
    <property type="project" value="InterPro"/>
</dbReference>
<evidence type="ECO:0000256" key="1">
    <source>
        <dbReference type="SAM" id="MobiDB-lite"/>
    </source>
</evidence>
<name>A0A9N7N1Z6_STRHE</name>
<dbReference type="Proteomes" id="UP001153555">
    <property type="component" value="Unassembled WGS sequence"/>
</dbReference>
<feature type="region of interest" description="Disordered" evidence="1">
    <location>
        <begin position="278"/>
        <end position="302"/>
    </location>
</feature>
<feature type="compositionally biased region" description="Basic and acidic residues" evidence="1">
    <location>
        <begin position="54"/>
        <end position="70"/>
    </location>
</feature>
<dbReference type="InterPro" id="IPR039619">
    <property type="entry name" value="MAKR2/5"/>
</dbReference>
<organism evidence="2 3">
    <name type="scientific">Striga hermonthica</name>
    <name type="common">Purple witchweed</name>
    <name type="synonym">Buchnera hermonthica</name>
    <dbReference type="NCBI Taxonomy" id="68872"/>
    <lineage>
        <taxon>Eukaryota</taxon>
        <taxon>Viridiplantae</taxon>
        <taxon>Streptophyta</taxon>
        <taxon>Embryophyta</taxon>
        <taxon>Tracheophyta</taxon>
        <taxon>Spermatophyta</taxon>
        <taxon>Magnoliopsida</taxon>
        <taxon>eudicotyledons</taxon>
        <taxon>Gunneridae</taxon>
        <taxon>Pentapetalae</taxon>
        <taxon>asterids</taxon>
        <taxon>lamiids</taxon>
        <taxon>Lamiales</taxon>
        <taxon>Orobanchaceae</taxon>
        <taxon>Buchnereae</taxon>
        <taxon>Striga</taxon>
    </lineage>
</organism>
<protein>
    <submittedName>
        <fullName evidence="2">Probable membrane-associated kinase regulator 5</fullName>
    </submittedName>
</protein>